<dbReference type="SMART" id="SM00355">
    <property type="entry name" value="ZnF_C2H2"/>
    <property type="match status" value="1"/>
</dbReference>
<sequence length="200" mass="23041">MEMEVKQEISEETCKIEVEYNDLDGIKCEIKDEYNSPSTHEYDCLDLKEHPINTEIGQHGNKLNPFQENKKTEKDNLKENNLEIMEAHSSHEGNFMNPHAEGKTLNKDRIVVTGKKLYKCETCFKQFPTSSDLGKHLRVHTGEKPYNCEICFKQFSEADNPKENNLEIMEAHSPHEGNFMNPHAEGKTLNKDRIVVDSSD</sequence>
<dbReference type="FunFam" id="3.30.160.60:FF:000072">
    <property type="entry name" value="zinc finger protein 143 isoform X1"/>
    <property type="match status" value="1"/>
</dbReference>
<dbReference type="Gene3D" id="3.30.160.60">
    <property type="entry name" value="Classic Zinc Finger"/>
    <property type="match status" value="2"/>
</dbReference>
<dbReference type="GO" id="GO:0000981">
    <property type="term" value="F:DNA-binding transcription factor activity, RNA polymerase II-specific"/>
    <property type="evidence" value="ECO:0007669"/>
    <property type="project" value="TreeGrafter"/>
</dbReference>
<keyword evidence="4" id="KW-0862">Zinc</keyword>
<dbReference type="PANTHER" id="PTHR14196:SF12">
    <property type="entry name" value="ZINC FINGER PROTEIN 208-LIKE"/>
    <property type="match status" value="1"/>
</dbReference>
<name>A0A6P7G9T8_DIAVI</name>
<dbReference type="SUPFAM" id="SSF57667">
    <property type="entry name" value="beta-beta-alpha zinc fingers"/>
    <property type="match status" value="1"/>
</dbReference>
<dbReference type="PROSITE" id="PS50157">
    <property type="entry name" value="ZINC_FINGER_C2H2_2"/>
    <property type="match status" value="1"/>
</dbReference>
<evidence type="ECO:0000256" key="3">
    <source>
        <dbReference type="ARBA" id="ARBA00022771"/>
    </source>
</evidence>
<dbReference type="PANTHER" id="PTHR14196">
    <property type="entry name" value="ODD-SKIPPED - RELATED"/>
    <property type="match status" value="1"/>
</dbReference>
<evidence type="ECO:0000256" key="4">
    <source>
        <dbReference type="ARBA" id="ARBA00022833"/>
    </source>
</evidence>
<feature type="compositionally biased region" description="Basic and acidic residues" evidence="6">
    <location>
        <begin position="184"/>
        <end position="200"/>
    </location>
</feature>
<dbReference type="AlphaFoldDB" id="A0A6P7G9T8"/>
<dbReference type="RefSeq" id="XP_028145889.1">
    <property type="nucleotide sequence ID" value="XM_028290088.1"/>
</dbReference>
<feature type="domain" description="C2H2-type" evidence="7">
    <location>
        <begin position="118"/>
        <end position="145"/>
    </location>
</feature>
<dbReference type="GO" id="GO:0005634">
    <property type="term" value="C:nucleus"/>
    <property type="evidence" value="ECO:0007669"/>
    <property type="project" value="TreeGrafter"/>
</dbReference>
<gene>
    <name evidence="8" type="primary">LOC114339430</name>
</gene>
<feature type="region of interest" description="Disordered" evidence="6">
    <location>
        <begin position="179"/>
        <end position="200"/>
    </location>
</feature>
<keyword evidence="1" id="KW-0479">Metal-binding</keyword>
<evidence type="ECO:0000256" key="2">
    <source>
        <dbReference type="ARBA" id="ARBA00022737"/>
    </source>
</evidence>
<evidence type="ECO:0000259" key="7">
    <source>
        <dbReference type="PROSITE" id="PS50157"/>
    </source>
</evidence>
<evidence type="ECO:0000256" key="6">
    <source>
        <dbReference type="SAM" id="MobiDB-lite"/>
    </source>
</evidence>
<dbReference type="InterPro" id="IPR013087">
    <property type="entry name" value="Znf_C2H2_type"/>
</dbReference>
<organism evidence="8">
    <name type="scientific">Diabrotica virgifera virgifera</name>
    <name type="common">western corn rootworm</name>
    <dbReference type="NCBI Taxonomy" id="50390"/>
    <lineage>
        <taxon>Eukaryota</taxon>
        <taxon>Metazoa</taxon>
        <taxon>Ecdysozoa</taxon>
        <taxon>Arthropoda</taxon>
        <taxon>Hexapoda</taxon>
        <taxon>Insecta</taxon>
        <taxon>Pterygota</taxon>
        <taxon>Neoptera</taxon>
        <taxon>Endopterygota</taxon>
        <taxon>Coleoptera</taxon>
        <taxon>Polyphaga</taxon>
        <taxon>Cucujiformia</taxon>
        <taxon>Chrysomeloidea</taxon>
        <taxon>Chrysomelidae</taxon>
        <taxon>Galerucinae</taxon>
        <taxon>Diabroticina</taxon>
        <taxon>Diabroticites</taxon>
        <taxon>Diabrotica</taxon>
    </lineage>
</organism>
<evidence type="ECO:0000256" key="1">
    <source>
        <dbReference type="ARBA" id="ARBA00022723"/>
    </source>
</evidence>
<evidence type="ECO:0000256" key="5">
    <source>
        <dbReference type="PROSITE-ProRule" id="PRU00042"/>
    </source>
</evidence>
<dbReference type="InterPro" id="IPR036236">
    <property type="entry name" value="Znf_C2H2_sf"/>
</dbReference>
<keyword evidence="3 5" id="KW-0863">Zinc-finger</keyword>
<protein>
    <submittedName>
        <fullName evidence="8">Zinc finger protein with KRAB and SCAN domains 3-like</fullName>
    </submittedName>
</protein>
<proteinExistence type="predicted"/>
<accession>A0A6P7G9T8</accession>
<reference evidence="8" key="1">
    <citation type="submission" date="2025-08" db="UniProtKB">
        <authorList>
            <consortium name="RefSeq"/>
        </authorList>
    </citation>
    <scope>IDENTIFICATION</scope>
    <source>
        <tissue evidence="8">Whole insect</tissue>
    </source>
</reference>
<dbReference type="PROSITE" id="PS00028">
    <property type="entry name" value="ZINC_FINGER_C2H2_1"/>
    <property type="match status" value="1"/>
</dbReference>
<keyword evidence="2" id="KW-0677">Repeat</keyword>
<dbReference type="GO" id="GO:0000977">
    <property type="term" value="F:RNA polymerase II transcription regulatory region sequence-specific DNA binding"/>
    <property type="evidence" value="ECO:0007669"/>
    <property type="project" value="TreeGrafter"/>
</dbReference>
<evidence type="ECO:0000313" key="8">
    <source>
        <dbReference type="RefSeq" id="XP_028145889.1"/>
    </source>
</evidence>
<dbReference type="GO" id="GO:0008270">
    <property type="term" value="F:zinc ion binding"/>
    <property type="evidence" value="ECO:0007669"/>
    <property type="project" value="UniProtKB-KW"/>
</dbReference>
<dbReference type="InParanoid" id="A0A6P7G9T8"/>
<dbReference type="Pfam" id="PF00096">
    <property type="entry name" value="zf-C2H2"/>
    <property type="match status" value="1"/>
</dbReference>
<dbReference type="InterPro" id="IPR050717">
    <property type="entry name" value="C2H2-ZF_Transcription_Reg"/>
</dbReference>